<proteinExistence type="predicted"/>
<gene>
    <name evidence="1" type="ORF">AVEN_121663_1</name>
</gene>
<protein>
    <recommendedName>
        <fullName evidence="3">Reverse transcriptase domain-containing protein</fullName>
    </recommendedName>
</protein>
<dbReference type="Proteomes" id="UP000499080">
    <property type="component" value="Unassembled WGS sequence"/>
</dbReference>
<sequence length="89" mass="10484">MKSLLKNFHLMFTSRRLRTTLSLTSAPEPEMDKNQLQISISKSAYMLIRKLVRGPTIKWCTESIKRTRIIKYLGIILDETLNWAEHIKH</sequence>
<evidence type="ECO:0000313" key="2">
    <source>
        <dbReference type="Proteomes" id="UP000499080"/>
    </source>
</evidence>
<dbReference type="AlphaFoldDB" id="A0A4Y2NV44"/>
<organism evidence="1 2">
    <name type="scientific">Araneus ventricosus</name>
    <name type="common">Orbweaver spider</name>
    <name type="synonym">Epeira ventricosa</name>
    <dbReference type="NCBI Taxonomy" id="182803"/>
    <lineage>
        <taxon>Eukaryota</taxon>
        <taxon>Metazoa</taxon>
        <taxon>Ecdysozoa</taxon>
        <taxon>Arthropoda</taxon>
        <taxon>Chelicerata</taxon>
        <taxon>Arachnida</taxon>
        <taxon>Araneae</taxon>
        <taxon>Araneomorphae</taxon>
        <taxon>Entelegynae</taxon>
        <taxon>Araneoidea</taxon>
        <taxon>Araneidae</taxon>
        <taxon>Araneus</taxon>
    </lineage>
</organism>
<dbReference type="EMBL" id="BGPR01009858">
    <property type="protein sequence ID" value="GBN42763.1"/>
    <property type="molecule type" value="Genomic_DNA"/>
</dbReference>
<reference evidence="1 2" key="1">
    <citation type="journal article" date="2019" name="Sci. Rep.">
        <title>Orb-weaving spider Araneus ventricosus genome elucidates the spidroin gene catalogue.</title>
        <authorList>
            <person name="Kono N."/>
            <person name="Nakamura H."/>
            <person name="Ohtoshi R."/>
            <person name="Moran D.A.P."/>
            <person name="Shinohara A."/>
            <person name="Yoshida Y."/>
            <person name="Fujiwara M."/>
            <person name="Mori M."/>
            <person name="Tomita M."/>
            <person name="Arakawa K."/>
        </authorList>
    </citation>
    <scope>NUCLEOTIDE SEQUENCE [LARGE SCALE GENOMIC DNA]</scope>
</reference>
<comment type="caution">
    <text evidence="1">The sequence shown here is derived from an EMBL/GenBank/DDBJ whole genome shotgun (WGS) entry which is preliminary data.</text>
</comment>
<name>A0A4Y2NV44_ARAVE</name>
<keyword evidence="2" id="KW-1185">Reference proteome</keyword>
<accession>A0A4Y2NV44</accession>
<dbReference type="OrthoDB" id="5419617at2759"/>
<evidence type="ECO:0008006" key="3">
    <source>
        <dbReference type="Google" id="ProtNLM"/>
    </source>
</evidence>
<evidence type="ECO:0000313" key="1">
    <source>
        <dbReference type="EMBL" id="GBN42763.1"/>
    </source>
</evidence>